<dbReference type="AlphaFoldDB" id="A0A498N680"/>
<comment type="caution">
    <text evidence="2">The sequence shown here is derived from an EMBL/GenBank/DDBJ whole genome shotgun (WGS) entry which is preliminary data.</text>
</comment>
<dbReference type="STRING" id="84645.A0A498N680"/>
<proteinExistence type="predicted"/>
<protein>
    <submittedName>
        <fullName evidence="2">Glypican-5-like isoform X1</fullName>
    </submittedName>
</protein>
<sequence>MGHEIQEIMPGVGHRESWDETGSGESSGECDDEDGCEGSGESVASPSLTEDDVSKNAVQVFRHDSPSTKNKSNSDAFLPKASFTIIILALGLHWPFI</sequence>
<keyword evidence="3" id="KW-1185">Reference proteome</keyword>
<evidence type="ECO:0000313" key="2">
    <source>
        <dbReference type="EMBL" id="RXN27204.1"/>
    </source>
</evidence>
<gene>
    <name evidence="2" type="ORF">ROHU_005485</name>
</gene>
<evidence type="ECO:0000313" key="3">
    <source>
        <dbReference type="Proteomes" id="UP000290572"/>
    </source>
</evidence>
<feature type="region of interest" description="Disordered" evidence="1">
    <location>
        <begin position="1"/>
        <end position="75"/>
    </location>
</feature>
<organism evidence="2 3">
    <name type="scientific">Labeo rohita</name>
    <name type="common">Indian major carp</name>
    <name type="synonym">Cyprinus rohita</name>
    <dbReference type="NCBI Taxonomy" id="84645"/>
    <lineage>
        <taxon>Eukaryota</taxon>
        <taxon>Metazoa</taxon>
        <taxon>Chordata</taxon>
        <taxon>Craniata</taxon>
        <taxon>Vertebrata</taxon>
        <taxon>Euteleostomi</taxon>
        <taxon>Actinopterygii</taxon>
        <taxon>Neopterygii</taxon>
        <taxon>Teleostei</taxon>
        <taxon>Ostariophysi</taxon>
        <taxon>Cypriniformes</taxon>
        <taxon>Cyprinidae</taxon>
        <taxon>Labeoninae</taxon>
        <taxon>Labeonini</taxon>
        <taxon>Labeo</taxon>
    </lineage>
</organism>
<name>A0A498N680_LABRO</name>
<dbReference type="EMBL" id="QBIY01012057">
    <property type="protein sequence ID" value="RXN27204.1"/>
    <property type="molecule type" value="Genomic_DNA"/>
</dbReference>
<dbReference type="Proteomes" id="UP000290572">
    <property type="component" value="Unassembled WGS sequence"/>
</dbReference>
<evidence type="ECO:0000256" key="1">
    <source>
        <dbReference type="SAM" id="MobiDB-lite"/>
    </source>
</evidence>
<accession>A0A498N680</accession>
<reference evidence="2 3" key="1">
    <citation type="submission" date="2018-03" db="EMBL/GenBank/DDBJ databases">
        <title>Draft genome sequence of Rohu Carp (Labeo rohita).</title>
        <authorList>
            <person name="Das P."/>
            <person name="Kushwaha B."/>
            <person name="Joshi C.G."/>
            <person name="Kumar D."/>
            <person name="Nagpure N.S."/>
            <person name="Sahoo L."/>
            <person name="Das S.P."/>
            <person name="Bit A."/>
            <person name="Patnaik S."/>
            <person name="Meher P.K."/>
            <person name="Jayasankar P."/>
            <person name="Koringa P.G."/>
            <person name="Patel N.V."/>
            <person name="Hinsu A.T."/>
            <person name="Kumar R."/>
            <person name="Pandey M."/>
            <person name="Agarwal S."/>
            <person name="Srivastava S."/>
            <person name="Singh M."/>
            <person name="Iquebal M.A."/>
            <person name="Jaiswal S."/>
            <person name="Angadi U.B."/>
            <person name="Kumar N."/>
            <person name="Raza M."/>
            <person name="Shah T.M."/>
            <person name="Rai A."/>
            <person name="Jena J.K."/>
        </authorList>
    </citation>
    <scope>NUCLEOTIDE SEQUENCE [LARGE SCALE GENOMIC DNA]</scope>
    <source>
        <strain evidence="2">DASCIFA01</strain>
        <tissue evidence="2">Testis</tissue>
    </source>
</reference>